<feature type="domain" description="Saccharopine dehydrogenase NADP binding" evidence="1">
    <location>
        <begin position="10"/>
        <end position="103"/>
    </location>
</feature>
<dbReference type="InterPro" id="IPR005097">
    <property type="entry name" value="Sacchrp_dh_NADP-bd"/>
</dbReference>
<feature type="domain" description="Saccharopine dehydrogenase-like C-terminal" evidence="2">
    <location>
        <begin position="127"/>
        <end position="347"/>
    </location>
</feature>
<dbReference type="SUPFAM" id="SSF51735">
    <property type="entry name" value="NAD(P)-binding Rossmann-fold domains"/>
    <property type="match status" value="1"/>
</dbReference>
<proteinExistence type="predicted"/>
<organism evidence="3 4">
    <name type="scientific">Chelativorans composti</name>
    <dbReference type="NCBI Taxonomy" id="768533"/>
    <lineage>
        <taxon>Bacteria</taxon>
        <taxon>Pseudomonadati</taxon>
        <taxon>Pseudomonadota</taxon>
        <taxon>Alphaproteobacteria</taxon>
        <taxon>Hyphomicrobiales</taxon>
        <taxon>Phyllobacteriaceae</taxon>
        <taxon>Chelativorans</taxon>
    </lineage>
</organism>
<dbReference type="Gene3D" id="3.40.50.720">
    <property type="entry name" value="NAD(P)-binding Rossmann-like Domain"/>
    <property type="match status" value="1"/>
</dbReference>
<evidence type="ECO:0000259" key="1">
    <source>
        <dbReference type="Pfam" id="PF03435"/>
    </source>
</evidence>
<evidence type="ECO:0000313" key="3">
    <source>
        <dbReference type="EMBL" id="MFD2259138.1"/>
    </source>
</evidence>
<dbReference type="SUPFAM" id="SSF55347">
    <property type="entry name" value="Glyceraldehyde-3-phosphate dehydrogenase-like, C-terminal domain"/>
    <property type="match status" value="1"/>
</dbReference>
<sequence>MSQGDQKFRVTIMGGGRIGTALALILSQAPEFAVTLADPTEPARDRARELDLPLLDIDPSDHGGLDRLLRNADAVVAAMPASACLPVAEAAKRHGTHYLDLNEDSAIAEKIAEIGRSASRSFVPQCGISPGLISQLTLDFANRTPGAREVQIRIGILPRHSTNRLGYALTWDINGLIAEYTRPSMALRDGRPVELRPLSDREVLHIDGCRYEAFVSGSVPKSLCQRLEGRIDTLMSKTIRYPGHLDYIHFLLDDLRLRERQDILCNILRNALPELNDDQVLMLISVREQRQTRGTEAIWWKRIVPARIGGALVSATRRTAASHVAAVLDLLRTAELPLEGLVAQEDIPLARLRENRFLGWVFSEEGRPAAAA</sequence>
<accession>A0ABW5DDF2</accession>
<dbReference type="Pfam" id="PF03435">
    <property type="entry name" value="Sacchrp_dh_NADP"/>
    <property type="match status" value="1"/>
</dbReference>
<dbReference type="Pfam" id="PF16653">
    <property type="entry name" value="Sacchrp_dh_C"/>
    <property type="match status" value="1"/>
</dbReference>
<gene>
    <name evidence="3" type="ORF">ACFSMZ_05100</name>
</gene>
<name>A0ABW5DDF2_9HYPH</name>
<dbReference type="EMBL" id="JBHUIR010000019">
    <property type="protein sequence ID" value="MFD2259138.1"/>
    <property type="molecule type" value="Genomic_DNA"/>
</dbReference>
<protein>
    <submittedName>
        <fullName evidence="3">Saccharopine dehydrogenase family protein</fullName>
    </submittedName>
</protein>
<dbReference type="Gene3D" id="3.30.360.10">
    <property type="entry name" value="Dihydrodipicolinate Reductase, domain 2"/>
    <property type="match status" value="1"/>
</dbReference>
<reference evidence="4" key="1">
    <citation type="journal article" date="2019" name="Int. J. Syst. Evol. Microbiol.">
        <title>The Global Catalogue of Microorganisms (GCM) 10K type strain sequencing project: providing services to taxonomists for standard genome sequencing and annotation.</title>
        <authorList>
            <consortium name="The Broad Institute Genomics Platform"/>
            <consortium name="The Broad Institute Genome Sequencing Center for Infectious Disease"/>
            <person name="Wu L."/>
            <person name="Ma J."/>
        </authorList>
    </citation>
    <scope>NUCLEOTIDE SEQUENCE [LARGE SCALE GENOMIC DNA]</scope>
    <source>
        <strain evidence="4">KCTC 23707</strain>
    </source>
</reference>
<dbReference type="RefSeq" id="WP_345097979.1">
    <property type="nucleotide sequence ID" value="NZ_BAABGS010000010.1"/>
</dbReference>
<dbReference type="InterPro" id="IPR036291">
    <property type="entry name" value="NAD(P)-bd_dom_sf"/>
</dbReference>
<dbReference type="InterPro" id="IPR032095">
    <property type="entry name" value="Sacchrp_dh-like_C"/>
</dbReference>
<evidence type="ECO:0000259" key="2">
    <source>
        <dbReference type="Pfam" id="PF16653"/>
    </source>
</evidence>
<comment type="caution">
    <text evidence="3">The sequence shown here is derived from an EMBL/GenBank/DDBJ whole genome shotgun (WGS) entry which is preliminary data.</text>
</comment>
<dbReference type="Proteomes" id="UP001597373">
    <property type="component" value="Unassembled WGS sequence"/>
</dbReference>
<evidence type="ECO:0000313" key="4">
    <source>
        <dbReference type="Proteomes" id="UP001597373"/>
    </source>
</evidence>
<keyword evidence="4" id="KW-1185">Reference proteome</keyword>